<organism evidence="1 2">
    <name type="scientific">Adhaeribacter rhizoryzae</name>
    <dbReference type="NCBI Taxonomy" id="2607907"/>
    <lineage>
        <taxon>Bacteria</taxon>
        <taxon>Pseudomonadati</taxon>
        <taxon>Bacteroidota</taxon>
        <taxon>Cytophagia</taxon>
        <taxon>Cytophagales</taxon>
        <taxon>Hymenobacteraceae</taxon>
        <taxon>Adhaeribacter</taxon>
    </lineage>
</organism>
<dbReference type="AlphaFoldDB" id="A0A5M6DSI9"/>
<dbReference type="RefSeq" id="WP_150086205.1">
    <property type="nucleotide sequence ID" value="NZ_VWSF01000001.1"/>
</dbReference>
<dbReference type="EMBL" id="VWSF01000001">
    <property type="protein sequence ID" value="KAA5549209.1"/>
    <property type="molecule type" value="Genomic_DNA"/>
</dbReference>
<dbReference type="Proteomes" id="UP000323426">
    <property type="component" value="Unassembled WGS sequence"/>
</dbReference>
<protein>
    <submittedName>
        <fullName evidence="1">Uncharacterized protein</fullName>
    </submittedName>
</protein>
<reference evidence="1 2" key="1">
    <citation type="submission" date="2019-09" db="EMBL/GenBank/DDBJ databases">
        <title>Genome sequence and assembly of Adhaeribacter sp.</title>
        <authorList>
            <person name="Chhetri G."/>
        </authorList>
    </citation>
    <scope>NUCLEOTIDE SEQUENCE [LARGE SCALE GENOMIC DNA]</scope>
    <source>
        <strain evidence="1 2">DK36</strain>
    </source>
</reference>
<comment type="caution">
    <text evidence="1">The sequence shown here is derived from an EMBL/GenBank/DDBJ whole genome shotgun (WGS) entry which is preliminary data.</text>
</comment>
<name>A0A5M6DSI9_9BACT</name>
<sequence>MYSRANIAEDILHNSRLVFNLKVLKGKSNNVHEEIIDNWIKFIEYTFFQVFTSHFQSFLPDPFEKTQRTVDDVIQGEIEHLKSANEFIRKLVLYTAYGREENKNQERFNHLMIKFLEKILNRTHPYFLDNFYLKKKPGFNESLIFIDLLTGLKPRKRLLYSASPEYLIQGFNYLKARGKIEVENVEDFVYSNFDFYTNKGYSIPLYKEDFSLKWLGAKGSFPQLLGQLKETKNIIATHEQIVDFVLQYVQMQRSSALQYASLKEKLSKNNIIDHQHFKRK</sequence>
<proteinExistence type="predicted"/>
<keyword evidence="2" id="KW-1185">Reference proteome</keyword>
<accession>A0A5M6DSI9</accession>
<evidence type="ECO:0000313" key="1">
    <source>
        <dbReference type="EMBL" id="KAA5549209.1"/>
    </source>
</evidence>
<gene>
    <name evidence="1" type="ORF">F0145_01045</name>
</gene>
<evidence type="ECO:0000313" key="2">
    <source>
        <dbReference type="Proteomes" id="UP000323426"/>
    </source>
</evidence>